<dbReference type="PANTHER" id="PTHR15427">
    <property type="entry name" value="EMILIN ELASTIN MICROFIBRIL INTERFACE-LOCATED PROTEIN ELASTIN MICROFIBRIL INTERFACER"/>
    <property type="match status" value="1"/>
</dbReference>
<dbReference type="Pfam" id="PF00386">
    <property type="entry name" value="C1q"/>
    <property type="match status" value="1"/>
</dbReference>
<dbReference type="PROSITE" id="PS50871">
    <property type="entry name" value="C1Q"/>
    <property type="match status" value="1"/>
</dbReference>
<keyword evidence="2" id="KW-0964">Secreted</keyword>
<evidence type="ECO:0000256" key="2">
    <source>
        <dbReference type="ARBA" id="ARBA00022525"/>
    </source>
</evidence>
<feature type="domain" description="C1q" evidence="3">
    <location>
        <begin position="1"/>
        <end position="137"/>
    </location>
</feature>
<protein>
    <recommendedName>
        <fullName evidence="3">C1q domain-containing protein</fullName>
    </recommendedName>
</protein>
<dbReference type="InterPro" id="IPR050392">
    <property type="entry name" value="Collagen/C1q_domain"/>
</dbReference>
<dbReference type="Proteomes" id="UP001195483">
    <property type="component" value="Unassembled WGS sequence"/>
</dbReference>
<dbReference type="InterPro" id="IPR001073">
    <property type="entry name" value="C1q_dom"/>
</dbReference>
<comment type="subcellular location">
    <subcellularLocation>
        <location evidence="1">Secreted</location>
    </subcellularLocation>
</comment>
<dbReference type="SUPFAM" id="SSF49842">
    <property type="entry name" value="TNF-like"/>
    <property type="match status" value="1"/>
</dbReference>
<dbReference type="GO" id="GO:0005581">
    <property type="term" value="C:collagen trimer"/>
    <property type="evidence" value="ECO:0007669"/>
    <property type="project" value="UniProtKB-KW"/>
</dbReference>
<keyword evidence="5" id="KW-1185">Reference proteome</keyword>
<reference evidence="4" key="3">
    <citation type="submission" date="2023-05" db="EMBL/GenBank/DDBJ databases">
        <authorList>
            <person name="Smith C.H."/>
        </authorList>
    </citation>
    <scope>NUCLEOTIDE SEQUENCE</scope>
    <source>
        <strain evidence="4">CHS0354</strain>
        <tissue evidence="4">Mantle</tissue>
    </source>
</reference>
<dbReference type="PRINTS" id="PR00007">
    <property type="entry name" value="COMPLEMNTC1Q"/>
</dbReference>
<proteinExistence type="predicted"/>
<name>A0AAE0TL51_9BIVA</name>
<comment type="caution">
    <text evidence="4">The sequence shown here is derived from an EMBL/GenBank/DDBJ whole genome shotgun (WGS) entry which is preliminary data.</text>
</comment>
<dbReference type="PANTHER" id="PTHR15427:SF33">
    <property type="entry name" value="COLLAGEN IV NC1 DOMAIN-CONTAINING PROTEIN"/>
    <property type="match status" value="1"/>
</dbReference>
<dbReference type="SMART" id="SM00110">
    <property type="entry name" value="C1Q"/>
    <property type="match status" value="1"/>
</dbReference>
<reference evidence="4" key="2">
    <citation type="journal article" date="2021" name="Genome Biol. Evol.">
        <title>Developing a high-quality reference genome for a parasitic bivalve with doubly uniparental inheritance (Bivalvia: Unionida).</title>
        <authorList>
            <person name="Smith C.H."/>
        </authorList>
    </citation>
    <scope>NUCLEOTIDE SEQUENCE</scope>
    <source>
        <strain evidence="4">CHS0354</strain>
        <tissue evidence="4">Mantle</tissue>
    </source>
</reference>
<organism evidence="4 5">
    <name type="scientific">Potamilus streckersoni</name>
    <dbReference type="NCBI Taxonomy" id="2493646"/>
    <lineage>
        <taxon>Eukaryota</taxon>
        <taxon>Metazoa</taxon>
        <taxon>Spiralia</taxon>
        <taxon>Lophotrochozoa</taxon>
        <taxon>Mollusca</taxon>
        <taxon>Bivalvia</taxon>
        <taxon>Autobranchia</taxon>
        <taxon>Heteroconchia</taxon>
        <taxon>Palaeoheterodonta</taxon>
        <taxon>Unionida</taxon>
        <taxon>Unionoidea</taxon>
        <taxon>Unionidae</taxon>
        <taxon>Ambleminae</taxon>
        <taxon>Lampsilini</taxon>
        <taxon>Potamilus</taxon>
    </lineage>
</organism>
<dbReference type="InterPro" id="IPR008983">
    <property type="entry name" value="Tumour_necrosis_fac-like_dom"/>
</dbReference>
<dbReference type="EMBL" id="JAEAOA010001119">
    <property type="protein sequence ID" value="KAK3611588.1"/>
    <property type="molecule type" value="Genomic_DNA"/>
</dbReference>
<evidence type="ECO:0000313" key="4">
    <source>
        <dbReference type="EMBL" id="KAK3611588.1"/>
    </source>
</evidence>
<evidence type="ECO:0000256" key="1">
    <source>
        <dbReference type="ARBA" id="ARBA00004613"/>
    </source>
</evidence>
<dbReference type="Gene3D" id="2.60.120.40">
    <property type="match status" value="1"/>
</dbReference>
<evidence type="ECO:0000259" key="3">
    <source>
        <dbReference type="PROSITE" id="PS50871"/>
    </source>
</evidence>
<accession>A0AAE0TL51</accession>
<sequence>MSRPVAFSAYITHFTSHLGIDQIIRYDGVLTNEGNAYNPLTGVFTCPKDGLYLLAFFTATVNDGFSWVKLVVDGITVSNAVSNGVRVGNDDQGGNVALIRLTAGQSVWTATFFKPDIELDSTSDFRHVTFSSVCLSD</sequence>
<gene>
    <name evidence="4" type="ORF">CHS0354_018104</name>
</gene>
<dbReference type="AlphaFoldDB" id="A0AAE0TL51"/>
<evidence type="ECO:0000313" key="5">
    <source>
        <dbReference type="Proteomes" id="UP001195483"/>
    </source>
</evidence>
<reference evidence="4" key="1">
    <citation type="journal article" date="2021" name="Genome Biol. Evol.">
        <title>A High-Quality Reference Genome for a Parasitic Bivalve with Doubly Uniparental Inheritance (Bivalvia: Unionida).</title>
        <authorList>
            <person name="Smith C.H."/>
        </authorList>
    </citation>
    <scope>NUCLEOTIDE SEQUENCE</scope>
    <source>
        <strain evidence="4">CHS0354</strain>
    </source>
</reference>